<organism evidence="2">
    <name type="scientific">mine drainage metagenome</name>
    <dbReference type="NCBI Taxonomy" id="410659"/>
    <lineage>
        <taxon>unclassified sequences</taxon>
        <taxon>metagenomes</taxon>
        <taxon>ecological metagenomes</taxon>
    </lineage>
</organism>
<dbReference type="PANTHER" id="PTHR45947">
    <property type="entry name" value="SULFOQUINOVOSYL TRANSFERASE SQD2"/>
    <property type="match status" value="1"/>
</dbReference>
<sequence length="349" mass="38769">MAKLAIFSATPLSYRGGYEEFIGRLYERAKNNGYEIDLVEGPAWLFGFFTAIIGRRERFAHLQNNQGLSQGWYERLKGADVVYCKSEILDLAIVRLAVSSGKIVAGMHTPRRYPRRNQTLLRGLLYGPFLFRLFLGRAKLHLLTPAQEAEVADLRATTVVLENGVPEPLAVRTERVSCGADGTFTAFFAGRFTDQKGVDRLKNLLALPRLGRLTIFGEGPMGDVISALAEEDGRVEVHGWADRQSLQLAMTHADVVVIPSRWEGLSLLALEALRTGSLVLAQSIPVMESLRSEAIGVYTTDFDSPERIEKDLKKMWSSVPDPSAISAGAGERFDSGRQCDRLLQELLRR</sequence>
<dbReference type="CDD" id="cd03801">
    <property type="entry name" value="GT4_PimA-like"/>
    <property type="match status" value="1"/>
</dbReference>
<evidence type="ECO:0000259" key="1">
    <source>
        <dbReference type="Pfam" id="PF00534"/>
    </source>
</evidence>
<gene>
    <name evidence="2" type="ORF">CARN6_2812</name>
</gene>
<dbReference type="GO" id="GO:0016757">
    <property type="term" value="F:glycosyltransferase activity"/>
    <property type="evidence" value="ECO:0007669"/>
    <property type="project" value="InterPro"/>
</dbReference>
<dbReference type="Pfam" id="PF00534">
    <property type="entry name" value="Glycos_transf_1"/>
    <property type="match status" value="1"/>
</dbReference>
<dbReference type="EMBL" id="CABQ01000008">
    <property type="protein sequence ID" value="CBI06700.1"/>
    <property type="molecule type" value="Genomic_DNA"/>
</dbReference>
<feature type="domain" description="Glycosyl transferase family 1" evidence="1">
    <location>
        <begin position="182"/>
        <end position="317"/>
    </location>
</feature>
<dbReference type="InterPro" id="IPR001296">
    <property type="entry name" value="Glyco_trans_1"/>
</dbReference>
<dbReference type="Gene3D" id="3.40.50.2000">
    <property type="entry name" value="Glycogen Phosphorylase B"/>
    <property type="match status" value="2"/>
</dbReference>
<accession>E6QHI6</accession>
<evidence type="ECO:0000313" key="2">
    <source>
        <dbReference type="EMBL" id="CBI06700.1"/>
    </source>
</evidence>
<comment type="caution">
    <text evidence="2">The sequence shown here is derived from an EMBL/GenBank/DDBJ whole genome shotgun (WGS) entry which is preliminary data.</text>
</comment>
<protein>
    <recommendedName>
        <fullName evidence="1">Glycosyl transferase family 1 domain-containing protein</fullName>
    </recommendedName>
</protein>
<dbReference type="InterPro" id="IPR050194">
    <property type="entry name" value="Glycosyltransferase_grp1"/>
</dbReference>
<dbReference type="SUPFAM" id="SSF53756">
    <property type="entry name" value="UDP-Glycosyltransferase/glycogen phosphorylase"/>
    <property type="match status" value="1"/>
</dbReference>
<dbReference type="PANTHER" id="PTHR45947:SF3">
    <property type="entry name" value="SULFOQUINOVOSYL TRANSFERASE SQD2"/>
    <property type="match status" value="1"/>
</dbReference>
<proteinExistence type="predicted"/>
<name>E6QHI6_9ZZZZ</name>
<dbReference type="AlphaFoldDB" id="E6QHI6"/>
<reference evidence="2" key="1">
    <citation type="submission" date="2009-10" db="EMBL/GenBank/DDBJ databases">
        <title>Diversity of trophic interactions inside an arsenic-rich microbial ecosystem.</title>
        <authorList>
            <person name="Bertin P.N."/>
            <person name="Heinrich-Salmeron A."/>
            <person name="Pelletier E."/>
            <person name="Goulhen-Chollet F."/>
            <person name="Arsene-Ploetze F."/>
            <person name="Gallien S."/>
            <person name="Calteau A."/>
            <person name="Vallenet D."/>
            <person name="Casiot C."/>
            <person name="Chane-Woon-Ming B."/>
            <person name="Giloteaux L."/>
            <person name="Barakat M."/>
            <person name="Bonnefoy V."/>
            <person name="Bruneel O."/>
            <person name="Chandler M."/>
            <person name="Cleiss J."/>
            <person name="Duran R."/>
            <person name="Elbaz-Poulichet F."/>
            <person name="Fonknechten N."/>
            <person name="Lauga B."/>
            <person name="Mornico D."/>
            <person name="Ortet P."/>
            <person name="Schaeffer C."/>
            <person name="Siguier P."/>
            <person name="Alexander Thil Smith A."/>
            <person name="Van Dorsselaer A."/>
            <person name="Weissenbach J."/>
            <person name="Medigue C."/>
            <person name="Le Paslier D."/>
        </authorList>
    </citation>
    <scope>NUCLEOTIDE SEQUENCE</scope>
</reference>